<reference evidence="2 3" key="1">
    <citation type="journal article" date="2009" name="Stand. Genomic Sci.">
        <title>Complete genome sequence of Sanguibacter keddieii type strain (ST-74).</title>
        <authorList>
            <person name="Ivanova N."/>
            <person name="Sikorski J."/>
            <person name="Sims D."/>
            <person name="Brettin T."/>
            <person name="Detter J.C."/>
            <person name="Han C."/>
            <person name="Lapidus A."/>
            <person name="Copeland A."/>
            <person name="Glavina Del Rio T."/>
            <person name="Nolan M."/>
            <person name="Chen F."/>
            <person name="Lucas S."/>
            <person name="Tice H."/>
            <person name="Cheng J.F."/>
            <person name="Bruce D."/>
            <person name="Goodwin L."/>
            <person name="Pitluck S."/>
            <person name="Pati A."/>
            <person name="Mavromatis K."/>
            <person name="Chen A."/>
            <person name="Palaniappan K."/>
            <person name="D'haeseleer P."/>
            <person name="Chain P."/>
            <person name="Bristow J."/>
            <person name="Eisen J.A."/>
            <person name="Markowitz V."/>
            <person name="Hugenholtz P."/>
            <person name="Goker M."/>
            <person name="Pukall R."/>
            <person name="Klenk H.P."/>
            <person name="Kyrpides N.C."/>
        </authorList>
    </citation>
    <scope>NUCLEOTIDE SEQUENCE [LARGE SCALE GENOMIC DNA]</scope>
    <source>
        <strain evidence="3">ATCC 51767 / DSM 10542 / NCFB 3025 / ST-74</strain>
    </source>
</reference>
<dbReference type="HOGENOM" id="CLU_117532_0_0_11"/>
<evidence type="ECO:0000313" key="2">
    <source>
        <dbReference type="EMBL" id="ACZ21625.1"/>
    </source>
</evidence>
<dbReference type="EMBL" id="CP001819">
    <property type="protein sequence ID" value="ACZ21625.1"/>
    <property type="molecule type" value="Genomic_DNA"/>
</dbReference>
<keyword evidence="3" id="KW-1185">Reference proteome</keyword>
<dbReference type="Proteomes" id="UP000000322">
    <property type="component" value="Chromosome"/>
</dbReference>
<feature type="transmembrane region" description="Helical" evidence="1">
    <location>
        <begin position="12"/>
        <end position="31"/>
    </location>
</feature>
<evidence type="ECO:0000256" key="1">
    <source>
        <dbReference type="SAM" id="Phobius"/>
    </source>
</evidence>
<evidence type="ECO:0000313" key="3">
    <source>
        <dbReference type="Proteomes" id="UP000000322"/>
    </source>
</evidence>
<dbReference type="OrthoDB" id="2082317at2"/>
<feature type="transmembrane region" description="Helical" evidence="1">
    <location>
        <begin position="129"/>
        <end position="147"/>
    </location>
</feature>
<dbReference type="STRING" id="446469.Sked_16980"/>
<gene>
    <name evidence="2" type="ordered locus">Sked_16980</name>
</gene>
<accession>D1BGP8</accession>
<dbReference type="eggNOG" id="ENOG502ZBQP">
    <property type="taxonomic scope" value="Bacteria"/>
</dbReference>
<protein>
    <submittedName>
        <fullName evidence="2">Uncharacterized protein</fullName>
    </submittedName>
</protein>
<keyword evidence="1" id="KW-0472">Membrane</keyword>
<keyword evidence="1" id="KW-1133">Transmembrane helix</keyword>
<dbReference type="RefSeq" id="WP_012866694.1">
    <property type="nucleotide sequence ID" value="NC_013521.1"/>
</dbReference>
<dbReference type="KEGG" id="ske:Sked_16980"/>
<feature type="transmembrane region" description="Helical" evidence="1">
    <location>
        <begin position="43"/>
        <end position="64"/>
    </location>
</feature>
<proteinExistence type="predicted"/>
<feature type="transmembrane region" description="Helical" evidence="1">
    <location>
        <begin position="167"/>
        <end position="187"/>
    </location>
</feature>
<dbReference type="AlphaFoldDB" id="D1BGP8"/>
<keyword evidence="1" id="KW-0812">Transmembrane</keyword>
<sequence length="197" mass="20830">MEDLLSENPLVLLVVACEIGFWVVLVAGLVARYPLRRPRLGGVLLVCVPVVDLVLVTASVADVARGTPPGFSHGLAAVYLGFTVAFGHTLVRWADVRFAHRYAGGPAPVRAPRDGLAALPKEMKDFGRAVLAAVIAGAVLLTLSLVAGSGVPPLSAWPEDPLWSWTARIGVVLAVWFVTGPVWVALGPRKAEASRSR</sequence>
<name>D1BGP8_SANKS</name>
<organism evidence="2 3">
    <name type="scientific">Sanguibacter keddieii (strain ATCC 51767 / DSM 10542 / NCFB 3025 / ST-74)</name>
    <dbReference type="NCBI Taxonomy" id="446469"/>
    <lineage>
        <taxon>Bacteria</taxon>
        <taxon>Bacillati</taxon>
        <taxon>Actinomycetota</taxon>
        <taxon>Actinomycetes</taxon>
        <taxon>Micrococcales</taxon>
        <taxon>Sanguibacteraceae</taxon>
        <taxon>Sanguibacter</taxon>
    </lineage>
</organism>
<feature type="transmembrane region" description="Helical" evidence="1">
    <location>
        <begin position="70"/>
        <end position="91"/>
    </location>
</feature>